<dbReference type="InterPro" id="IPR012312">
    <property type="entry name" value="Hemerythrin-like"/>
</dbReference>
<organism evidence="3 4">
    <name type="scientific">Thiohalorhabdus denitrificans</name>
    <dbReference type="NCBI Taxonomy" id="381306"/>
    <lineage>
        <taxon>Bacteria</taxon>
        <taxon>Pseudomonadati</taxon>
        <taxon>Pseudomonadota</taxon>
        <taxon>Gammaproteobacteria</taxon>
        <taxon>Thiohalorhabdales</taxon>
        <taxon>Thiohalorhabdaceae</taxon>
        <taxon>Thiohalorhabdus</taxon>
    </lineage>
</organism>
<name>A0A0P9CXR1_9GAMM</name>
<dbReference type="Gene3D" id="1.20.120.520">
    <property type="entry name" value="nmb1532 protein domain like"/>
    <property type="match status" value="1"/>
</dbReference>
<feature type="region of interest" description="Disordered" evidence="1">
    <location>
        <begin position="107"/>
        <end position="148"/>
    </location>
</feature>
<feature type="compositionally biased region" description="Polar residues" evidence="1">
    <location>
        <begin position="129"/>
        <end position="141"/>
    </location>
</feature>
<proteinExistence type="predicted"/>
<feature type="domain" description="Hemerythrin-like" evidence="2">
    <location>
        <begin position="4"/>
        <end position="121"/>
    </location>
</feature>
<dbReference type="Proteomes" id="UP000183104">
    <property type="component" value="Unassembled WGS sequence"/>
</dbReference>
<dbReference type="Pfam" id="PF01814">
    <property type="entry name" value="Hemerythrin"/>
    <property type="match status" value="1"/>
</dbReference>
<reference evidence="4" key="1">
    <citation type="submission" date="2016-10" db="EMBL/GenBank/DDBJ databases">
        <authorList>
            <person name="Varghese N."/>
        </authorList>
    </citation>
    <scope>NUCLEOTIDE SEQUENCE [LARGE SCALE GENOMIC DNA]</scope>
    <source>
        <strain evidence="4">HL 19</strain>
    </source>
</reference>
<evidence type="ECO:0000313" key="4">
    <source>
        <dbReference type="Proteomes" id="UP000183104"/>
    </source>
</evidence>
<dbReference type="RefSeq" id="WP_054964732.1">
    <property type="nucleotide sequence ID" value="NZ_FMUN01000007.1"/>
</dbReference>
<dbReference type="EMBL" id="FMUN01000007">
    <property type="protein sequence ID" value="SCY56133.1"/>
    <property type="molecule type" value="Genomic_DNA"/>
</dbReference>
<gene>
    <name evidence="3" type="ORF">SAMN05661077_2498</name>
</gene>
<protein>
    <submittedName>
        <fullName evidence="3">Hemerythrin HHE cation binding domain-containing protein</fullName>
    </submittedName>
</protein>
<dbReference type="AlphaFoldDB" id="A0A0P9CXR1"/>
<dbReference type="PANTHER" id="PTHR35585">
    <property type="entry name" value="HHE DOMAIN PROTEIN (AFU_ORTHOLOGUE AFUA_4G00730)"/>
    <property type="match status" value="1"/>
</dbReference>
<evidence type="ECO:0000313" key="3">
    <source>
        <dbReference type="EMBL" id="SCY56133.1"/>
    </source>
</evidence>
<dbReference type="PANTHER" id="PTHR35585:SF1">
    <property type="entry name" value="HHE DOMAIN PROTEIN (AFU_ORTHOLOGUE AFUA_4G00730)"/>
    <property type="match status" value="1"/>
</dbReference>
<evidence type="ECO:0000259" key="2">
    <source>
        <dbReference type="Pfam" id="PF01814"/>
    </source>
</evidence>
<keyword evidence="4" id="KW-1185">Reference proteome</keyword>
<evidence type="ECO:0000256" key="1">
    <source>
        <dbReference type="SAM" id="MobiDB-lite"/>
    </source>
</evidence>
<sequence>MTDIYQKLAEDHRETSKMLEQLNNIAESDPGRRDALFPKVKEELLAHARAEDATFYNALRQHSESKGDAQHAMQEHSEVENLLLELTHLDRSTPEWASKLRELKQSVESHVDEGENQIFPEAQGILDDQQANEIGESFTQEKAQRPQH</sequence>
<dbReference type="STRING" id="381306.AN478_00855"/>
<accession>A0A0P9CXR1</accession>